<gene>
    <name evidence="1" type="ORF">ACFPZN_04145</name>
</gene>
<organism evidence="1 2">
    <name type="scientific">Actinomadura rugatobispora</name>
    <dbReference type="NCBI Taxonomy" id="1994"/>
    <lineage>
        <taxon>Bacteria</taxon>
        <taxon>Bacillati</taxon>
        <taxon>Actinomycetota</taxon>
        <taxon>Actinomycetes</taxon>
        <taxon>Streptosporangiales</taxon>
        <taxon>Thermomonosporaceae</taxon>
        <taxon>Actinomadura</taxon>
    </lineage>
</organism>
<name>A0ABW0ZVH5_9ACTN</name>
<dbReference type="RefSeq" id="WP_378280280.1">
    <property type="nucleotide sequence ID" value="NZ_JBHSON010000004.1"/>
</dbReference>
<dbReference type="EMBL" id="JBHSON010000004">
    <property type="protein sequence ID" value="MFC5744800.1"/>
    <property type="molecule type" value="Genomic_DNA"/>
</dbReference>
<evidence type="ECO:0000313" key="2">
    <source>
        <dbReference type="Proteomes" id="UP001596074"/>
    </source>
</evidence>
<keyword evidence="2" id="KW-1185">Reference proteome</keyword>
<proteinExistence type="predicted"/>
<protein>
    <submittedName>
        <fullName evidence="1">Uncharacterized protein</fullName>
    </submittedName>
</protein>
<evidence type="ECO:0000313" key="1">
    <source>
        <dbReference type="EMBL" id="MFC5744800.1"/>
    </source>
</evidence>
<dbReference type="Proteomes" id="UP001596074">
    <property type="component" value="Unassembled WGS sequence"/>
</dbReference>
<sequence>MSYVPESTMRRCDVPGCPAEYDATTGPEGQTAERHWLHHKTFDMCTDAYECDDPATICTHPVTDDLSGAPKALADAVLRVIQDDLLHTEVTATERADLAEGRLQQAEAAIERVRRLCNLTIASSCRVQAIDQARDTLTVLDQPKEMP</sequence>
<accession>A0ABW0ZVH5</accession>
<comment type="caution">
    <text evidence="1">The sequence shown here is derived from an EMBL/GenBank/DDBJ whole genome shotgun (WGS) entry which is preliminary data.</text>
</comment>
<reference evidence="2" key="1">
    <citation type="journal article" date="2019" name="Int. J. Syst. Evol. Microbiol.">
        <title>The Global Catalogue of Microorganisms (GCM) 10K type strain sequencing project: providing services to taxonomists for standard genome sequencing and annotation.</title>
        <authorList>
            <consortium name="The Broad Institute Genomics Platform"/>
            <consortium name="The Broad Institute Genome Sequencing Center for Infectious Disease"/>
            <person name="Wu L."/>
            <person name="Ma J."/>
        </authorList>
    </citation>
    <scope>NUCLEOTIDE SEQUENCE [LARGE SCALE GENOMIC DNA]</scope>
    <source>
        <strain evidence="2">KCTC 42087</strain>
    </source>
</reference>